<keyword evidence="3" id="KW-1185">Reference proteome</keyword>
<feature type="region of interest" description="Disordered" evidence="1">
    <location>
        <begin position="1"/>
        <end position="21"/>
    </location>
</feature>
<evidence type="ECO:0000313" key="3">
    <source>
        <dbReference type="Proteomes" id="UP001341281"/>
    </source>
</evidence>
<proteinExistence type="predicted"/>
<sequence length="81" mass="9170">MEKWKKGQWKKDDEGQGPHAVTSEKWTLGSRILHGKAGRVKFYGIGIVSCELANGKEIMNHVRGNKNIEKVKRTWIPALPT</sequence>
<evidence type="ECO:0000313" key="2">
    <source>
        <dbReference type="EMBL" id="WVZ71915.1"/>
    </source>
</evidence>
<dbReference type="AlphaFoldDB" id="A0AAQ3TG45"/>
<evidence type="ECO:0000256" key="1">
    <source>
        <dbReference type="SAM" id="MobiDB-lite"/>
    </source>
</evidence>
<reference evidence="2 3" key="1">
    <citation type="submission" date="2024-02" db="EMBL/GenBank/DDBJ databases">
        <title>High-quality chromosome-scale genome assembly of Pensacola bahiagrass (Paspalum notatum Flugge var. saurae).</title>
        <authorList>
            <person name="Vega J.M."/>
            <person name="Podio M."/>
            <person name="Orjuela J."/>
            <person name="Siena L.A."/>
            <person name="Pessino S.C."/>
            <person name="Combes M.C."/>
            <person name="Mariac C."/>
            <person name="Albertini E."/>
            <person name="Pupilli F."/>
            <person name="Ortiz J.P.A."/>
            <person name="Leblanc O."/>
        </authorList>
    </citation>
    <scope>NUCLEOTIDE SEQUENCE [LARGE SCALE GENOMIC DNA]</scope>
    <source>
        <strain evidence="2">R1</strain>
        <tissue evidence="2">Leaf</tissue>
    </source>
</reference>
<protein>
    <submittedName>
        <fullName evidence="2">Uncharacterized protein</fullName>
    </submittedName>
</protein>
<accession>A0AAQ3TG45</accession>
<dbReference type="EMBL" id="CP144748">
    <property type="protein sequence ID" value="WVZ71915.1"/>
    <property type="molecule type" value="Genomic_DNA"/>
</dbReference>
<dbReference type="Proteomes" id="UP001341281">
    <property type="component" value="Chromosome 04"/>
</dbReference>
<name>A0AAQ3TG45_PASNO</name>
<feature type="compositionally biased region" description="Basic and acidic residues" evidence="1">
    <location>
        <begin position="1"/>
        <end position="16"/>
    </location>
</feature>
<organism evidence="2 3">
    <name type="scientific">Paspalum notatum var. saurae</name>
    <dbReference type="NCBI Taxonomy" id="547442"/>
    <lineage>
        <taxon>Eukaryota</taxon>
        <taxon>Viridiplantae</taxon>
        <taxon>Streptophyta</taxon>
        <taxon>Embryophyta</taxon>
        <taxon>Tracheophyta</taxon>
        <taxon>Spermatophyta</taxon>
        <taxon>Magnoliopsida</taxon>
        <taxon>Liliopsida</taxon>
        <taxon>Poales</taxon>
        <taxon>Poaceae</taxon>
        <taxon>PACMAD clade</taxon>
        <taxon>Panicoideae</taxon>
        <taxon>Andropogonodae</taxon>
        <taxon>Paspaleae</taxon>
        <taxon>Paspalinae</taxon>
        <taxon>Paspalum</taxon>
    </lineage>
</organism>
<gene>
    <name evidence="2" type="ORF">U9M48_020444</name>
</gene>